<dbReference type="Proteomes" id="UP001238334">
    <property type="component" value="Chromosome"/>
</dbReference>
<dbReference type="AlphaFoldDB" id="A0A9Y2P7R8"/>
<sequence length="311" mass="34663">MFDTLLKSLEKLRVPPGTKLQFCFVENGESLSVGRRVKEFCQITGFKAVAICEPRLGIPFARNAALNWALVNGADFLAFIDDDEVAKKDWMEKLYAAIEARGLDLVGGPVCPVTPDQNLRNGRLSTIESTVFRGCEVRAHRMARNNSRRSRANTDHQVTIVTNNWLCRLDFLRQNKVKFDEGLGYSGGSDAAFFRAAKKAKARTGWVPDAVVMEEIPVSRLTLGYHFMRGRDQAISSYIIKFSQGQPSRPFVSSLLFVVSKLLLGMARLIAGLFDRGRSVVLAMRAFGFAWGRILAVFGYSSSHYKNVHGS</sequence>
<gene>
    <name evidence="2" type="ORF">QPJ95_05145</name>
</gene>
<reference evidence="2 3" key="1">
    <citation type="submission" date="2023-06" db="EMBL/GenBank/DDBJ databases">
        <title>Parasedimentitalea psychrophila sp. nov., a psychrophilic bacterium isolated from deep-sea sediment.</title>
        <authorList>
            <person name="Li A."/>
        </authorList>
    </citation>
    <scope>NUCLEOTIDE SEQUENCE [LARGE SCALE GENOMIC DNA]</scope>
    <source>
        <strain evidence="2 3">QS115</strain>
    </source>
</reference>
<dbReference type="RefSeq" id="WP_270918574.1">
    <property type="nucleotide sequence ID" value="NZ_CP127247.1"/>
</dbReference>
<dbReference type="InterPro" id="IPR029044">
    <property type="entry name" value="Nucleotide-diphossugar_trans"/>
</dbReference>
<dbReference type="KEGG" id="ppso:QPJ95_05145"/>
<feature type="domain" description="Glycosyltransferase 2-like" evidence="1">
    <location>
        <begin position="3"/>
        <end position="168"/>
    </location>
</feature>
<name>A0A9Y2P7R8_9RHOB</name>
<dbReference type="SUPFAM" id="SSF53448">
    <property type="entry name" value="Nucleotide-diphospho-sugar transferases"/>
    <property type="match status" value="1"/>
</dbReference>
<dbReference type="EC" id="2.4.-.-" evidence="2"/>
<evidence type="ECO:0000313" key="2">
    <source>
        <dbReference type="EMBL" id="WIY26313.1"/>
    </source>
</evidence>
<dbReference type="Pfam" id="PF00535">
    <property type="entry name" value="Glycos_transf_2"/>
    <property type="match status" value="1"/>
</dbReference>
<dbReference type="GO" id="GO:0016757">
    <property type="term" value="F:glycosyltransferase activity"/>
    <property type="evidence" value="ECO:0007669"/>
    <property type="project" value="UniProtKB-KW"/>
</dbReference>
<organism evidence="2 3">
    <name type="scientific">Parasedimentitalea psychrophila</name>
    <dbReference type="NCBI Taxonomy" id="2997337"/>
    <lineage>
        <taxon>Bacteria</taxon>
        <taxon>Pseudomonadati</taxon>
        <taxon>Pseudomonadota</taxon>
        <taxon>Alphaproteobacteria</taxon>
        <taxon>Rhodobacterales</taxon>
        <taxon>Paracoccaceae</taxon>
        <taxon>Parasedimentitalea</taxon>
    </lineage>
</organism>
<accession>A0A9Y2P7R8</accession>
<proteinExistence type="predicted"/>
<dbReference type="CDD" id="cd00761">
    <property type="entry name" value="Glyco_tranf_GTA_type"/>
    <property type="match status" value="1"/>
</dbReference>
<protein>
    <submittedName>
        <fullName evidence="2">Glycosyltransferase</fullName>
        <ecNumber evidence="2">2.4.-.-</ecNumber>
    </submittedName>
</protein>
<evidence type="ECO:0000259" key="1">
    <source>
        <dbReference type="Pfam" id="PF00535"/>
    </source>
</evidence>
<dbReference type="EMBL" id="CP127247">
    <property type="protein sequence ID" value="WIY26313.1"/>
    <property type="molecule type" value="Genomic_DNA"/>
</dbReference>
<keyword evidence="2" id="KW-0328">Glycosyltransferase</keyword>
<keyword evidence="2" id="KW-0808">Transferase</keyword>
<dbReference type="Gene3D" id="3.90.550.10">
    <property type="entry name" value="Spore Coat Polysaccharide Biosynthesis Protein SpsA, Chain A"/>
    <property type="match status" value="1"/>
</dbReference>
<dbReference type="InterPro" id="IPR001173">
    <property type="entry name" value="Glyco_trans_2-like"/>
</dbReference>
<evidence type="ECO:0000313" key="3">
    <source>
        <dbReference type="Proteomes" id="UP001238334"/>
    </source>
</evidence>
<keyword evidence="3" id="KW-1185">Reference proteome</keyword>